<dbReference type="Gene3D" id="3.10.180.10">
    <property type="entry name" value="2,3-Dihydroxybiphenyl 1,2-Dioxygenase, domain 1"/>
    <property type="match status" value="1"/>
</dbReference>
<dbReference type="PROSITE" id="PS51819">
    <property type="entry name" value="VOC"/>
    <property type="match status" value="1"/>
</dbReference>
<name>A0A521CB50_9BACL</name>
<dbReference type="GO" id="GO:0051213">
    <property type="term" value="F:dioxygenase activity"/>
    <property type="evidence" value="ECO:0007669"/>
    <property type="project" value="UniProtKB-KW"/>
</dbReference>
<protein>
    <submittedName>
        <fullName evidence="2">Catechol 2,3-dioxygenase</fullName>
    </submittedName>
</protein>
<feature type="domain" description="VOC" evidence="1">
    <location>
        <begin position="4"/>
        <end position="130"/>
    </location>
</feature>
<dbReference type="InterPro" id="IPR004360">
    <property type="entry name" value="Glyas_Fos-R_dOase_dom"/>
</dbReference>
<gene>
    <name evidence="2" type="ORF">SAMN06264849_103240</name>
</gene>
<keyword evidence="2" id="KW-0223">Dioxygenase</keyword>
<reference evidence="2 3" key="1">
    <citation type="submission" date="2017-05" db="EMBL/GenBank/DDBJ databases">
        <authorList>
            <person name="Varghese N."/>
            <person name="Submissions S."/>
        </authorList>
    </citation>
    <scope>NUCLEOTIDE SEQUENCE [LARGE SCALE GENOMIC DNA]</scope>
    <source>
        <strain evidence="2 3">DSM 45474</strain>
    </source>
</reference>
<dbReference type="AlphaFoldDB" id="A0A521CB50"/>
<dbReference type="SUPFAM" id="SSF54593">
    <property type="entry name" value="Glyoxalase/Bleomycin resistance protein/Dihydroxybiphenyl dioxygenase"/>
    <property type="match status" value="1"/>
</dbReference>
<keyword evidence="2" id="KW-0560">Oxidoreductase</keyword>
<sequence length="156" mass="18340">MIKGLYEAHLPVSHLETSIDFYQRLGLKLAHRKGSIAFLWIEKEKSWLGLWECEQVKIPYHPSIRHIAFQVDLEDIQKTKAWLEERNIEVREAFGFLPEHQPLVLPNNPQAHASIYFRDPDDNSLELIAPLRIDVVEDFEMMSLDDWYKQKGLSLD</sequence>
<dbReference type="RefSeq" id="WP_142504984.1">
    <property type="nucleotide sequence ID" value="NZ_FXTI01000003.1"/>
</dbReference>
<proteinExistence type="predicted"/>
<evidence type="ECO:0000313" key="2">
    <source>
        <dbReference type="EMBL" id="SMO56677.1"/>
    </source>
</evidence>
<evidence type="ECO:0000259" key="1">
    <source>
        <dbReference type="PROSITE" id="PS51819"/>
    </source>
</evidence>
<evidence type="ECO:0000313" key="3">
    <source>
        <dbReference type="Proteomes" id="UP000315636"/>
    </source>
</evidence>
<organism evidence="2 3">
    <name type="scientific">Melghirimyces algeriensis</name>
    <dbReference type="NCBI Taxonomy" id="910412"/>
    <lineage>
        <taxon>Bacteria</taxon>
        <taxon>Bacillati</taxon>
        <taxon>Bacillota</taxon>
        <taxon>Bacilli</taxon>
        <taxon>Bacillales</taxon>
        <taxon>Thermoactinomycetaceae</taxon>
        <taxon>Melghirimyces</taxon>
    </lineage>
</organism>
<dbReference type="EMBL" id="FXTI01000003">
    <property type="protein sequence ID" value="SMO56677.1"/>
    <property type="molecule type" value="Genomic_DNA"/>
</dbReference>
<accession>A0A521CB50</accession>
<dbReference type="Proteomes" id="UP000315636">
    <property type="component" value="Unassembled WGS sequence"/>
</dbReference>
<dbReference type="CDD" id="cd06587">
    <property type="entry name" value="VOC"/>
    <property type="match status" value="1"/>
</dbReference>
<dbReference type="OrthoDB" id="375220at2"/>
<keyword evidence="3" id="KW-1185">Reference proteome</keyword>
<dbReference type="InterPro" id="IPR037523">
    <property type="entry name" value="VOC_core"/>
</dbReference>
<dbReference type="Pfam" id="PF00903">
    <property type="entry name" value="Glyoxalase"/>
    <property type="match status" value="1"/>
</dbReference>
<dbReference type="InterPro" id="IPR029068">
    <property type="entry name" value="Glyas_Bleomycin-R_OHBP_Dase"/>
</dbReference>